<dbReference type="RefSeq" id="XP_007924752.1">
    <property type="nucleotide sequence ID" value="XM_007926561.1"/>
</dbReference>
<reference evidence="1 2" key="1">
    <citation type="journal article" date="2012" name="PLoS Pathog.">
        <title>Diverse lifestyles and strategies of plant pathogenesis encoded in the genomes of eighteen Dothideomycetes fungi.</title>
        <authorList>
            <person name="Ohm R.A."/>
            <person name="Feau N."/>
            <person name="Henrissat B."/>
            <person name="Schoch C.L."/>
            <person name="Horwitz B.A."/>
            <person name="Barry K.W."/>
            <person name="Condon B.J."/>
            <person name="Copeland A.C."/>
            <person name="Dhillon B."/>
            <person name="Glaser F."/>
            <person name="Hesse C.N."/>
            <person name="Kosti I."/>
            <person name="LaButti K."/>
            <person name="Lindquist E.A."/>
            <person name="Lucas S."/>
            <person name="Salamov A.A."/>
            <person name="Bradshaw R.E."/>
            <person name="Ciuffetti L."/>
            <person name="Hamelin R.C."/>
            <person name="Kema G.H.J."/>
            <person name="Lawrence C."/>
            <person name="Scott J.A."/>
            <person name="Spatafora J.W."/>
            <person name="Turgeon B.G."/>
            <person name="de Wit P.J.G.M."/>
            <person name="Zhong S."/>
            <person name="Goodwin S.B."/>
            <person name="Grigoriev I.V."/>
        </authorList>
    </citation>
    <scope>NUCLEOTIDE SEQUENCE [LARGE SCALE GENOMIC DNA]</scope>
    <source>
        <strain evidence="1 2">CIRAD86</strain>
    </source>
</reference>
<organism evidence="1 2">
    <name type="scientific">Pseudocercospora fijiensis (strain CIRAD86)</name>
    <name type="common">Black leaf streak disease fungus</name>
    <name type="synonym">Mycosphaerella fijiensis</name>
    <dbReference type="NCBI Taxonomy" id="383855"/>
    <lineage>
        <taxon>Eukaryota</taxon>
        <taxon>Fungi</taxon>
        <taxon>Dikarya</taxon>
        <taxon>Ascomycota</taxon>
        <taxon>Pezizomycotina</taxon>
        <taxon>Dothideomycetes</taxon>
        <taxon>Dothideomycetidae</taxon>
        <taxon>Mycosphaerellales</taxon>
        <taxon>Mycosphaerellaceae</taxon>
        <taxon>Pseudocercospora</taxon>
    </lineage>
</organism>
<accession>M3B420</accession>
<dbReference type="Proteomes" id="UP000016932">
    <property type="component" value="Unassembled WGS sequence"/>
</dbReference>
<dbReference type="VEuPathDB" id="FungiDB:MYCFIDRAFT_207180"/>
<protein>
    <submittedName>
        <fullName evidence="1">Uncharacterized protein</fullName>
    </submittedName>
</protein>
<evidence type="ECO:0000313" key="1">
    <source>
        <dbReference type="EMBL" id="EME84128.1"/>
    </source>
</evidence>
<proteinExistence type="predicted"/>
<gene>
    <name evidence="1" type="ORF">MYCFIDRAFT_207180</name>
</gene>
<keyword evidence="2" id="KW-1185">Reference proteome</keyword>
<evidence type="ECO:0000313" key="2">
    <source>
        <dbReference type="Proteomes" id="UP000016932"/>
    </source>
</evidence>
<name>M3B420_PSEFD</name>
<dbReference type="AlphaFoldDB" id="M3B420"/>
<dbReference type="KEGG" id="pfj:MYCFIDRAFT_207180"/>
<sequence>MLPGCISFSAFHRGEVRKGLEKISVVGYVMYDYRGGIEWYEPNYMICGTFRSSFPTSFLESHFSFEVDAPGIVDKSSTTKDSPRLSHATPSLFKIMLTFSSPQG</sequence>
<dbReference type="HOGENOM" id="CLU_2251236_0_0_1"/>
<dbReference type="EMBL" id="KB446557">
    <property type="protein sequence ID" value="EME84128.1"/>
    <property type="molecule type" value="Genomic_DNA"/>
</dbReference>
<dbReference type="GeneID" id="19336562"/>